<dbReference type="Gene3D" id="3.40.630.30">
    <property type="match status" value="1"/>
</dbReference>
<keyword evidence="1" id="KW-0808">Transferase</keyword>
<dbReference type="CDD" id="cd04301">
    <property type="entry name" value="NAT_SF"/>
    <property type="match status" value="1"/>
</dbReference>
<evidence type="ECO:0000313" key="5">
    <source>
        <dbReference type="Proteomes" id="UP000233766"/>
    </source>
</evidence>
<feature type="domain" description="N-acetyltransferase" evidence="3">
    <location>
        <begin position="5"/>
        <end position="170"/>
    </location>
</feature>
<dbReference type="EMBL" id="PJMW01000002">
    <property type="protein sequence ID" value="PKV80350.1"/>
    <property type="molecule type" value="Genomic_DNA"/>
</dbReference>
<keyword evidence="4" id="KW-0687">Ribonucleoprotein</keyword>
<gene>
    <name evidence="4" type="ORF">ATK86_4774</name>
</gene>
<evidence type="ECO:0000256" key="1">
    <source>
        <dbReference type="ARBA" id="ARBA00022679"/>
    </source>
</evidence>
<dbReference type="PANTHER" id="PTHR43877">
    <property type="entry name" value="AMINOALKYLPHOSPHONATE N-ACETYLTRANSFERASE-RELATED-RELATED"/>
    <property type="match status" value="1"/>
</dbReference>
<dbReference type="Proteomes" id="UP000233766">
    <property type="component" value="Unassembled WGS sequence"/>
</dbReference>
<evidence type="ECO:0000259" key="3">
    <source>
        <dbReference type="PROSITE" id="PS51186"/>
    </source>
</evidence>
<keyword evidence="5" id="KW-1185">Reference proteome</keyword>
<comment type="caution">
    <text evidence="4">The sequence shown here is derived from an EMBL/GenBank/DDBJ whole genome shotgun (WGS) entry which is preliminary data.</text>
</comment>
<organism evidence="4 5">
    <name type="scientific">Nocardia fluminea</name>
    <dbReference type="NCBI Taxonomy" id="134984"/>
    <lineage>
        <taxon>Bacteria</taxon>
        <taxon>Bacillati</taxon>
        <taxon>Actinomycetota</taxon>
        <taxon>Actinomycetes</taxon>
        <taxon>Mycobacteriales</taxon>
        <taxon>Nocardiaceae</taxon>
        <taxon>Nocardia</taxon>
    </lineage>
</organism>
<dbReference type="InterPro" id="IPR000182">
    <property type="entry name" value="GNAT_dom"/>
</dbReference>
<dbReference type="InterPro" id="IPR050832">
    <property type="entry name" value="Bact_Acetyltransf"/>
</dbReference>
<keyword evidence="4" id="KW-0689">Ribosomal protein</keyword>
<accession>A0A2N3VFD7</accession>
<keyword evidence="2" id="KW-0012">Acyltransferase</keyword>
<dbReference type="Pfam" id="PF00583">
    <property type="entry name" value="Acetyltransf_1"/>
    <property type="match status" value="1"/>
</dbReference>
<dbReference type="GO" id="GO:0016747">
    <property type="term" value="F:acyltransferase activity, transferring groups other than amino-acyl groups"/>
    <property type="evidence" value="ECO:0007669"/>
    <property type="project" value="InterPro"/>
</dbReference>
<name>A0A2N3VFD7_9NOCA</name>
<evidence type="ECO:0000256" key="2">
    <source>
        <dbReference type="ARBA" id="ARBA00023315"/>
    </source>
</evidence>
<sequence>MLDRMLIRTGGSADAAAIAALHTASWRIAYAGIFPDEYLDGPVDADHATRWRTLLSEPVTAGVFVAEEDSIVVGFAYFRPTENGRVLLDNLHTHPDSHGVGIGTGLIESGLTWSAATYPDRPIYLEVLTANTPAIKFYESRGWHRTGSGTVTFEAGFTVPEYEYTWQPTG</sequence>
<evidence type="ECO:0000313" key="4">
    <source>
        <dbReference type="EMBL" id="PKV80350.1"/>
    </source>
</evidence>
<protein>
    <submittedName>
        <fullName evidence="4">Ribosomal protein S18 acetylase RimI-like enzyme</fullName>
    </submittedName>
</protein>
<reference evidence="4 5" key="1">
    <citation type="submission" date="2017-12" db="EMBL/GenBank/DDBJ databases">
        <title>Sequencing the genomes of 1000 Actinobacteria strains.</title>
        <authorList>
            <person name="Klenk H.-P."/>
        </authorList>
    </citation>
    <scope>NUCLEOTIDE SEQUENCE [LARGE SCALE GENOMIC DNA]</scope>
    <source>
        <strain evidence="4 5">DSM 44489</strain>
    </source>
</reference>
<dbReference type="PROSITE" id="PS51186">
    <property type="entry name" value="GNAT"/>
    <property type="match status" value="1"/>
</dbReference>
<dbReference type="SUPFAM" id="SSF55729">
    <property type="entry name" value="Acyl-CoA N-acyltransferases (Nat)"/>
    <property type="match status" value="1"/>
</dbReference>
<proteinExistence type="predicted"/>
<dbReference type="InterPro" id="IPR016181">
    <property type="entry name" value="Acyl_CoA_acyltransferase"/>
</dbReference>
<dbReference type="AlphaFoldDB" id="A0A2N3VFD7"/>
<dbReference type="GO" id="GO:0005840">
    <property type="term" value="C:ribosome"/>
    <property type="evidence" value="ECO:0007669"/>
    <property type="project" value="UniProtKB-KW"/>
</dbReference>